<organism evidence="4 5">
    <name type="scientific">Lophiostoma macrostomum CBS 122681</name>
    <dbReference type="NCBI Taxonomy" id="1314788"/>
    <lineage>
        <taxon>Eukaryota</taxon>
        <taxon>Fungi</taxon>
        <taxon>Dikarya</taxon>
        <taxon>Ascomycota</taxon>
        <taxon>Pezizomycotina</taxon>
        <taxon>Dothideomycetes</taxon>
        <taxon>Pleosporomycetidae</taxon>
        <taxon>Pleosporales</taxon>
        <taxon>Lophiostomataceae</taxon>
        <taxon>Lophiostoma</taxon>
    </lineage>
</organism>
<name>A0A6A6TDU0_9PLEO</name>
<dbReference type="InterPro" id="IPR056019">
    <property type="entry name" value="DUF7598"/>
</dbReference>
<keyword evidence="2" id="KW-1133">Transmembrane helix</keyword>
<feature type="compositionally biased region" description="Low complexity" evidence="1">
    <location>
        <begin position="176"/>
        <end position="194"/>
    </location>
</feature>
<proteinExistence type="predicted"/>
<evidence type="ECO:0000313" key="5">
    <source>
        <dbReference type="Proteomes" id="UP000799324"/>
    </source>
</evidence>
<feature type="region of interest" description="Disordered" evidence="1">
    <location>
        <begin position="169"/>
        <end position="212"/>
    </location>
</feature>
<dbReference type="AlphaFoldDB" id="A0A6A6TDU0"/>
<feature type="transmembrane region" description="Helical" evidence="2">
    <location>
        <begin position="70"/>
        <end position="87"/>
    </location>
</feature>
<evidence type="ECO:0000313" key="4">
    <source>
        <dbReference type="EMBL" id="KAF2656794.1"/>
    </source>
</evidence>
<feature type="transmembrane region" description="Helical" evidence="2">
    <location>
        <begin position="107"/>
        <end position="129"/>
    </location>
</feature>
<dbReference type="EMBL" id="MU004332">
    <property type="protein sequence ID" value="KAF2656794.1"/>
    <property type="molecule type" value="Genomic_DNA"/>
</dbReference>
<evidence type="ECO:0000256" key="1">
    <source>
        <dbReference type="SAM" id="MobiDB-lite"/>
    </source>
</evidence>
<keyword evidence="2" id="KW-0472">Membrane</keyword>
<dbReference type="OrthoDB" id="5327148at2759"/>
<accession>A0A6A6TDU0</accession>
<feature type="transmembrane region" description="Helical" evidence="2">
    <location>
        <begin position="29"/>
        <end position="49"/>
    </location>
</feature>
<keyword evidence="5" id="KW-1185">Reference proteome</keyword>
<keyword evidence="2" id="KW-0812">Transmembrane</keyword>
<protein>
    <recommendedName>
        <fullName evidence="3">DUF7598 domain-containing protein</fullName>
    </recommendedName>
</protein>
<dbReference type="Proteomes" id="UP000799324">
    <property type="component" value="Unassembled WGS sequence"/>
</dbReference>
<feature type="compositionally biased region" description="Basic and acidic residues" evidence="1">
    <location>
        <begin position="261"/>
        <end position="273"/>
    </location>
</feature>
<feature type="compositionally biased region" description="Basic and acidic residues" evidence="1">
    <location>
        <begin position="307"/>
        <end position="320"/>
    </location>
</feature>
<feature type="compositionally biased region" description="Low complexity" evidence="1">
    <location>
        <begin position="248"/>
        <end position="259"/>
    </location>
</feature>
<evidence type="ECO:0000259" key="3">
    <source>
        <dbReference type="Pfam" id="PF24535"/>
    </source>
</evidence>
<reference evidence="4" key="1">
    <citation type="journal article" date="2020" name="Stud. Mycol.">
        <title>101 Dothideomycetes genomes: a test case for predicting lifestyles and emergence of pathogens.</title>
        <authorList>
            <person name="Haridas S."/>
            <person name="Albert R."/>
            <person name="Binder M."/>
            <person name="Bloem J."/>
            <person name="Labutti K."/>
            <person name="Salamov A."/>
            <person name="Andreopoulos B."/>
            <person name="Baker S."/>
            <person name="Barry K."/>
            <person name="Bills G."/>
            <person name="Bluhm B."/>
            <person name="Cannon C."/>
            <person name="Castanera R."/>
            <person name="Culley D."/>
            <person name="Daum C."/>
            <person name="Ezra D."/>
            <person name="Gonzalez J."/>
            <person name="Henrissat B."/>
            <person name="Kuo A."/>
            <person name="Liang C."/>
            <person name="Lipzen A."/>
            <person name="Lutzoni F."/>
            <person name="Magnuson J."/>
            <person name="Mondo S."/>
            <person name="Nolan M."/>
            <person name="Ohm R."/>
            <person name="Pangilinan J."/>
            <person name="Park H.-J."/>
            <person name="Ramirez L."/>
            <person name="Alfaro M."/>
            <person name="Sun H."/>
            <person name="Tritt A."/>
            <person name="Yoshinaga Y."/>
            <person name="Zwiers L.-H."/>
            <person name="Turgeon B."/>
            <person name="Goodwin S."/>
            <person name="Spatafora J."/>
            <person name="Crous P."/>
            <person name="Grigoriev I."/>
        </authorList>
    </citation>
    <scope>NUCLEOTIDE SEQUENCE</scope>
    <source>
        <strain evidence="4">CBS 122681</strain>
    </source>
</reference>
<feature type="region of interest" description="Disordered" evidence="1">
    <location>
        <begin position="247"/>
        <end position="286"/>
    </location>
</feature>
<evidence type="ECO:0000256" key="2">
    <source>
        <dbReference type="SAM" id="Phobius"/>
    </source>
</evidence>
<sequence length="320" mass="35657">MRALNIIALASVVASSVVMLVKTFIVSKFFFFDATSHVVTGLVGLFLIVSECSLFRRYFARNWPLLSPSHGFVSLGCAMMVLGLNMLGNMNKEATSQKSLGLPFWRLLVASGCLAIIIGFFNIVASYIFRDRSRNITARRVRSHGAISLSEHGDVESYAATDYTPKKEFSVRTHHTGSSSSRSGTTPVRTGTPPIDMGSPQPLTAQQQEEESRWAQFNFSPMRHLRNARQSILPSYHSSSPLKYMFHSRSSSTYSRSTSGESKKPWGRKRPESEVPDMPLNISAPMNVNPNFAHLVKPNLAHHPSTRRPEAEDGVKEFKF</sequence>
<feature type="region of interest" description="Disordered" evidence="1">
    <location>
        <begin position="299"/>
        <end position="320"/>
    </location>
</feature>
<dbReference type="Pfam" id="PF24535">
    <property type="entry name" value="DUF7598"/>
    <property type="match status" value="1"/>
</dbReference>
<feature type="domain" description="DUF7598" evidence="3">
    <location>
        <begin position="1"/>
        <end position="128"/>
    </location>
</feature>
<gene>
    <name evidence="4" type="ORF">K491DRAFT_596155</name>
</gene>